<feature type="transmembrane region" description="Helical" evidence="1">
    <location>
        <begin position="55"/>
        <end position="76"/>
    </location>
</feature>
<accession>A0A941DNU1</accession>
<keyword evidence="3" id="KW-1185">Reference proteome</keyword>
<proteinExistence type="predicted"/>
<keyword evidence="1" id="KW-0472">Membrane</keyword>
<protein>
    <submittedName>
        <fullName evidence="2">Uncharacterized protein</fullName>
    </submittedName>
</protein>
<name>A0A941DNU1_9BURK</name>
<organism evidence="2 3">
    <name type="scientific">Undibacterium luofuense</name>
    <dbReference type="NCBI Taxonomy" id="2828733"/>
    <lineage>
        <taxon>Bacteria</taxon>
        <taxon>Pseudomonadati</taxon>
        <taxon>Pseudomonadota</taxon>
        <taxon>Betaproteobacteria</taxon>
        <taxon>Burkholderiales</taxon>
        <taxon>Oxalobacteraceae</taxon>
        <taxon>Undibacterium</taxon>
    </lineage>
</organism>
<sequence>MDGLMFFGCALLALLLLSVARLRRSARIWWIAAMLLMGQCIYGWYVFIFPAPQQWVFILGTLVTALVLSGFFYVMYTSEHHKEPH</sequence>
<evidence type="ECO:0000313" key="3">
    <source>
        <dbReference type="Proteomes" id="UP000680067"/>
    </source>
</evidence>
<dbReference type="RefSeq" id="WP_212688744.1">
    <property type="nucleotide sequence ID" value="NZ_JAGSPN010000012.1"/>
</dbReference>
<dbReference type="AlphaFoldDB" id="A0A941DNU1"/>
<feature type="transmembrane region" description="Helical" evidence="1">
    <location>
        <begin position="30"/>
        <end position="48"/>
    </location>
</feature>
<keyword evidence="1" id="KW-0812">Transmembrane</keyword>
<dbReference type="Proteomes" id="UP000680067">
    <property type="component" value="Unassembled WGS sequence"/>
</dbReference>
<evidence type="ECO:0000256" key="1">
    <source>
        <dbReference type="SAM" id="Phobius"/>
    </source>
</evidence>
<keyword evidence="1" id="KW-1133">Transmembrane helix</keyword>
<dbReference type="EMBL" id="JAGSPN010000012">
    <property type="protein sequence ID" value="MBR7783464.1"/>
    <property type="molecule type" value="Genomic_DNA"/>
</dbReference>
<comment type="caution">
    <text evidence="2">The sequence shown here is derived from an EMBL/GenBank/DDBJ whole genome shotgun (WGS) entry which is preliminary data.</text>
</comment>
<gene>
    <name evidence="2" type="ORF">KDM89_15065</name>
</gene>
<evidence type="ECO:0000313" key="2">
    <source>
        <dbReference type="EMBL" id="MBR7783464.1"/>
    </source>
</evidence>
<reference evidence="2" key="1">
    <citation type="submission" date="2021-04" db="EMBL/GenBank/DDBJ databases">
        <title>novel species isolated from subtropical streams in China.</title>
        <authorList>
            <person name="Lu H."/>
        </authorList>
    </citation>
    <scope>NUCLEOTIDE SEQUENCE</scope>
    <source>
        <strain evidence="2">LFS511W</strain>
    </source>
</reference>